<evidence type="ECO:0000313" key="8">
    <source>
        <dbReference type="EMBL" id="KAJ8964177.1"/>
    </source>
</evidence>
<sequence length="309" mass="34122">MFPETTLLLERRHHSSPEKLSVLFAVICVVDVFGVFPIITLPKAIINCGFYGIILVTVVCLLQIYTATLLGKCWVFAADIYPTLGRKSRYPYSALAEVTFGKALSNFVNVLLDLTVFSGGIPNLIVASRNLQLLGLRISEGEVNISECYWILIVGVALCPVLWLGSPKDMKCICTVSVFMVFSVFLLLLGCLLFDSKPTNSPSEMLGSTDIPIWRSMLIAYGILAFQFDIHPTILTIQVDMKEKSKLPKAMFLGFMATLLLLGITTTVVVLMYGTDIQPSILETLPTTIPSPFCCCINYSPIIFDFCSE</sequence>
<feature type="transmembrane region" description="Helical" evidence="6">
    <location>
        <begin position="172"/>
        <end position="193"/>
    </location>
</feature>
<evidence type="ECO:0000256" key="3">
    <source>
        <dbReference type="ARBA" id="ARBA00022692"/>
    </source>
</evidence>
<feature type="transmembrane region" description="Helical" evidence="6">
    <location>
        <begin position="20"/>
        <end position="41"/>
    </location>
</feature>
<dbReference type="EMBL" id="JAPWTJ010002878">
    <property type="protein sequence ID" value="KAJ8964177.1"/>
    <property type="molecule type" value="Genomic_DNA"/>
</dbReference>
<dbReference type="Proteomes" id="UP001162164">
    <property type="component" value="Unassembled WGS sequence"/>
</dbReference>
<reference evidence="8" key="1">
    <citation type="journal article" date="2023" name="Insect Mol. Biol.">
        <title>Genome sequencing provides insights into the evolution of gene families encoding plant cell wall-degrading enzymes in longhorned beetles.</title>
        <authorList>
            <person name="Shin N.R."/>
            <person name="Okamura Y."/>
            <person name="Kirsch R."/>
            <person name="Pauchet Y."/>
        </authorList>
    </citation>
    <scope>NUCLEOTIDE SEQUENCE</scope>
    <source>
        <strain evidence="8">MMC_N1</strain>
    </source>
</reference>
<proteinExistence type="predicted"/>
<name>A0ABQ9IT88_9CUCU</name>
<keyword evidence="2" id="KW-0813">Transport</keyword>
<protein>
    <recommendedName>
        <fullName evidence="7">Amino acid transporter transmembrane domain-containing protein</fullName>
    </recommendedName>
</protein>
<gene>
    <name evidence="8" type="ORF">NQ317_009269</name>
</gene>
<feature type="transmembrane region" description="Helical" evidence="6">
    <location>
        <begin position="251"/>
        <end position="274"/>
    </location>
</feature>
<accession>A0ABQ9IT88</accession>
<evidence type="ECO:0000256" key="4">
    <source>
        <dbReference type="ARBA" id="ARBA00022989"/>
    </source>
</evidence>
<keyword evidence="5 6" id="KW-0472">Membrane</keyword>
<feature type="transmembrane region" description="Helical" evidence="6">
    <location>
        <begin position="213"/>
        <end position="230"/>
    </location>
</feature>
<organism evidence="8 9">
    <name type="scientific">Molorchus minor</name>
    <dbReference type="NCBI Taxonomy" id="1323400"/>
    <lineage>
        <taxon>Eukaryota</taxon>
        <taxon>Metazoa</taxon>
        <taxon>Ecdysozoa</taxon>
        <taxon>Arthropoda</taxon>
        <taxon>Hexapoda</taxon>
        <taxon>Insecta</taxon>
        <taxon>Pterygota</taxon>
        <taxon>Neoptera</taxon>
        <taxon>Endopterygota</taxon>
        <taxon>Coleoptera</taxon>
        <taxon>Polyphaga</taxon>
        <taxon>Cucujiformia</taxon>
        <taxon>Chrysomeloidea</taxon>
        <taxon>Cerambycidae</taxon>
        <taxon>Lamiinae</taxon>
        <taxon>Monochamini</taxon>
        <taxon>Molorchus</taxon>
    </lineage>
</organism>
<dbReference type="InterPro" id="IPR013057">
    <property type="entry name" value="AA_transpt_TM"/>
</dbReference>
<feature type="transmembrane region" description="Helical" evidence="6">
    <location>
        <begin position="149"/>
        <end position="165"/>
    </location>
</feature>
<dbReference type="PANTHER" id="PTHR48017">
    <property type="entry name" value="OS05G0424000 PROTEIN-RELATED"/>
    <property type="match status" value="1"/>
</dbReference>
<keyword evidence="4 6" id="KW-1133">Transmembrane helix</keyword>
<feature type="transmembrane region" description="Helical" evidence="6">
    <location>
        <begin position="48"/>
        <end position="66"/>
    </location>
</feature>
<evidence type="ECO:0000256" key="5">
    <source>
        <dbReference type="ARBA" id="ARBA00023136"/>
    </source>
</evidence>
<evidence type="ECO:0000256" key="1">
    <source>
        <dbReference type="ARBA" id="ARBA00004370"/>
    </source>
</evidence>
<evidence type="ECO:0000256" key="2">
    <source>
        <dbReference type="ARBA" id="ARBA00022448"/>
    </source>
</evidence>
<evidence type="ECO:0000313" key="9">
    <source>
        <dbReference type="Proteomes" id="UP001162164"/>
    </source>
</evidence>
<comment type="subcellular location">
    <subcellularLocation>
        <location evidence="1">Membrane</location>
    </subcellularLocation>
</comment>
<comment type="caution">
    <text evidence="8">The sequence shown here is derived from an EMBL/GenBank/DDBJ whole genome shotgun (WGS) entry which is preliminary data.</text>
</comment>
<keyword evidence="3 6" id="KW-0812">Transmembrane</keyword>
<feature type="domain" description="Amino acid transporter transmembrane" evidence="7">
    <location>
        <begin position="28"/>
        <end position="289"/>
    </location>
</feature>
<evidence type="ECO:0000259" key="7">
    <source>
        <dbReference type="Pfam" id="PF01490"/>
    </source>
</evidence>
<keyword evidence="9" id="KW-1185">Reference proteome</keyword>
<dbReference type="Pfam" id="PF01490">
    <property type="entry name" value="Aa_trans"/>
    <property type="match status" value="1"/>
</dbReference>
<evidence type="ECO:0000256" key="6">
    <source>
        <dbReference type="SAM" id="Phobius"/>
    </source>
</evidence>